<comment type="caution">
    <text evidence="6">The sequence shown here is derived from an EMBL/GenBank/DDBJ whole genome shotgun (WGS) entry which is preliminary data.</text>
</comment>
<dbReference type="PANTHER" id="PTHR32419">
    <property type="entry name" value="GLUTATHIONYL-HYDROQUINONE REDUCTASE"/>
    <property type="match status" value="1"/>
</dbReference>
<dbReference type="Gene3D" id="1.20.1050.10">
    <property type="match status" value="1"/>
</dbReference>
<dbReference type="EMBL" id="JAVFKY010000001">
    <property type="protein sequence ID" value="KAK5583685.1"/>
    <property type="molecule type" value="Genomic_DNA"/>
</dbReference>
<evidence type="ECO:0000313" key="6">
    <source>
        <dbReference type="EMBL" id="KAK5583685.1"/>
    </source>
</evidence>
<accession>A0AAN7Z401</accession>
<sequence length="341" mass="40458">MKLITTIFIFFIINLFEFTMATTNDLNFNYVDKQGNYKKSSLREIISNEHPVFKPENNRYHIYHSFGCPFSTRVLITLKLKGLENCFDTSVVDYIVNKSVGWAFTSTTEGCTIDRVNNFKTVKEIYQLNDKNYNGRVTLPILFDKKTNVIVNTESSDIMRMLNSEFNQFSSFGKEKIDLYPKEYQDRINEINDFILPTINLGVYKCGSAENQQDYTEKFNILFDALERMEEILKRDRYLVGSDKITESDIKLFSTLIRFDAAYLQLFKCNKRQIKEFPMLSNYTRELYQMKEIQSTINFHHIKYWLFTFFDKVNPLKLVPIGPDLQWLNETHNRHLMSKYY</sequence>
<feature type="signal peptide" evidence="4">
    <location>
        <begin position="1"/>
        <end position="21"/>
    </location>
</feature>
<evidence type="ECO:0000256" key="4">
    <source>
        <dbReference type="SAM" id="SignalP"/>
    </source>
</evidence>
<feature type="active site" description="Proton donor/acceptor" evidence="1">
    <location>
        <position position="204"/>
    </location>
</feature>
<dbReference type="Gene3D" id="3.40.30.10">
    <property type="entry name" value="Glutaredoxin"/>
    <property type="match status" value="1"/>
</dbReference>
<dbReference type="InterPro" id="IPR036282">
    <property type="entry name" value="Glutathione-S-Trfase_C_sf"/>
</dbReference>
<dbReference type="Pfam" id="PF13409">
    <property type="entry name" value="GST_N_2"/>
    <property type="match status" value="1"/>
</dbReference>
<dbReference type="InterPro" id="IPR016639">
    <property type="entry name" value="GST_Omega/GSH"/>
</dbReference>
<keyword evidence="7" id="KW-1185">Reference proteome</keyword>
<dbReference type="InterPro" id="IPR047047">
    <property type="entry name" value="GST_Omega-like_C"/>
</dbReference>
<organism evidence="6 7">
    <name type="scientific">Dictyostelium firmibasis</name>
    <dbReference type="NCBI Taxonomy" id="79012"/>
    <lineage>
        <taxon>Eukaryota</taxon>
        <taxon>Amoebozoa</taxon>
        <taxon>Evosea</taxon>
        <taxon>Eumycetozoa</taxon>
        <taxon>Dictyostelia</taxon>
        <taxon>Dictyosteliales</taxon>
        <taxon>Dictyosteliaceae</taxon>
        <taxon>Dictyostelium</taxon>
    </lineage>
</organism>
<dbReference type="Proteomes" id="UP001344447">
    <property type="component" value="Unassembled WGS sequence"/>
</dbReference>
<dbReference type="Pfam" id="PF13410">
    <property type="entry name" value="GST_C_2"/>
    <property type="match status" value="1"/>
</dbReference>
<dbReference type="InterPro" id="IPR036249">
    <property type="entry name" value="Thioredoxin-like_sf"/>
</dbReference>
<evidence type="ECO:0000256" key="3">
    <source>
        <dbReference type="PIRSR" id="PIRSR015753-3"/>
    </source>
</evidence>
<dbReference type="PANTHER" id="PTHR32419:SF6">
    <property type="entry name" value="GLUTATHIONE S-TRANSFERASE OMEGA-LIKE 1-RELATED"/>
    <property type="match status" value="1"/>
</dbReference>
<evidence type="ECO:0000313" key="7">
    <source>
        <dbReference type="Proteomes" id="UP001344447"/>
    </source>
</evidence>
<dbReference type="CDD" id="cd03190">
    <property type="entry name" value="GST_C_Omega_like"/>
    <property type="match status" value="1"/>
</dbReference>
<name>A0AAN7Z401_9MYCE</name>
<protein>
    <recommendedName>
        <fullName evidence="5">GST N-terminal domain-containing protein</fullName>
    </recommendedName>
</protein>
<feature type="site" description="Lowers pKa of active site Cys" evidence="3">
    <location>
        <position position="263"/>
    </location>
</feature>
<dbReference type="SUPFAM" id="SSF52833">
    <property type="entry name" value="Thioredoxin-like"/>
    <property type="match status" value="1"/>
</dbReference>
<feature type="binding site" evidence="2">
    <location>
        <position position="102"/>
    </location>
    <ligand>
        <name>glutathione</name>
        <dbReference type="ChEBI" id="CHEBI:57925"/>
    </ligand>
</feature>
<proteinExistence type="predicted"/>
<dbReference type="PIRSF" id="PIRSF015753">
    <property type="entry name" value="GST"/>
    <property type="match status" value="1"/>
</dbReference>
<feature type="domain" description="GST N-terminal" evidence="5">
    <location>
        <begin position="68"/>
        <end position="164"/>
    </location>
</feature>
<dbReference type="InterPro" id="IPR004045">
    <property type="entry name" value="Glutathione_S-Trfase_N"/>
</dbReference>
<feature type="binding site" evidence="2">
    <location>
        <begin position="154"/>
        <end position="155"/>
    </location>
    <ligand>
        <name>glutathione</name>
        <dbReference type="ChEBI" id="CHEBI:57925"/>
    </ligand>
</feature>
<gene>
    <name evidence="6" type="ORF">RB653_005283</name>
</gene>
<reference evidence="6 7" key="1">
    <citation type="submission" date="2023-11" db="EMBL/GenBank/DDBJ databases">
        <title>Dfirmibasis_genome.</title>
        <authorList>
            <person name="Edelbroek B."/>
            <person name="Kjellin J."/>
            <person name="Jerlstrom-Hultqvist J."/>
            <person name="Soderbom F."/>
        </authorList>
    </citation>
    <scope>NUCLEOTIDE SEQUENCE [LARGE SCALE GENOMIC DNA]</scope>
    <source>
        <strain evidence="6 7">TNS-C-14</strain>
    </source>
</reference>
<feature type="chain" id="PRO_5042821513" description="GST N-terminal domain-containing protein" evidence="4">
    <location>
        <begin position="22"/>
        <end position="341"/>
    </location>
</feature>
<dbReference type="AlphaFoldDB" id="A0AAN7Z401"/>
<dbReference type="SUPFAM" id="SSF47616">
    <property type="entry name" value="GST C-terminal domain-like"/>
    <property type="match status" value="1"/>
</dbReference>
<evidence type="ECO:0000256" key="1">
    <source>
        <dbReference type="PIRSR" id="PIRSR015753-1"/>
    </source>
</evidence>
<feature type="active site" description="Nucleophile" evidence="1">
    <location>
        <position position="68"/>
    </location>
</feature>
<dbReference type="CDD" id="cd00570">
    <property type="entry name" value="GST_N_family"/>
    <property type="match status" value="1"/>
</dbReference>
<evidence type="ECO:0000259" key="5">
    <source>
        <dbReference type="Pfam" id="PF13409"/>
    </source>
</evidence>
<evidence type="ECO:0000256" key="2">
    <source>
        <dbReference type="PIRSR" id="PIRSR015753-2"/>
    </source>
</evidence>
<dbReference type="GO" id="GO:0005737">
    <property type="term" value="C:cytoplasm"/>
    <property type="evidence" value="ECO:0007669"/>
    <property type="project" value="TreeGrafter"/>
</dbReference>
<keyword evidence="4" id="KW-0732">Signal</keyword>
<dbReference type="GO" id="GO:0004364">
    <property type="term" value="F:glutathione transferase activity"/>
    <property type="evidence" value="ECO:0007669"/>
    <property type="project" value="InterPro"/>
</dbReference>